<evidence type="ECO:0000313" key="9">
    <source>
        <dbReference type="Proteomes" id="UP000596083"/>
    </source>
</evidence>
<protein>
    <recommendedName>
        <fullName evidence="6">Ribose 1,5-bisphosphate phosphokinase PhnN</fullName>
        <ecNumber evidence="6">2.7.4.23</ecNumber>
    </recommendedName>
    <alternativeName>
        <fullName evidence="6">Ribose 1,5-bisphosphokinase</fullName>
    </alternativeName>
</protein>
<comment type="similarity">
    <text evidence="6">Belongs to the ribose 1,5-bisphosphokinase family.</text>
</comment>
<dbReference type="GO" id="GO:0006015">
    <property type="term" value="P:5-phosphoribose 1-diphosphate biosynthetic process"/>
    <property type="evidence" value="ECO:0007669"/>
    <property type="project" value="UniProtKB-UniRule"/>
</dbReference>
<accession>A0A7T7KLM4</accession>
<dbReference type="SUPFAM" id="SSF52540">
    <property type="entry name" value="P-loop containing nucleoside triphosphate hydrolases"/>
    <property type="match status" value="1"/>
</dbReference>
<dbReference type="NCBIfam" id="TIGR02322">
    <property type="entry name" value="phosphon_PhnN"/>
    <property type="match status" value="1"/>
</dbReference>
<evidence type="ECO:0000256" key="3">
    <source>
        <dbReference type="ARBA" id="ARBA00022679"/>
    </source>
</evidence>
<comment type="catalytic activity">
    <reaction evidence="1 6">
        <text>alpha-D-ribose 1,5-bisphosphate + ATP = 5-phospho-alpha-D-ribose 1-diphosphate + ADP</text>
        <dbReference type="Rhea" id="RHEA:20109"/>
        <dbReference type="ChEBI" id="CHEBI:30616"/>
        <dbReference type="ChEBI" id="CHEBI:58017"/>
        <dbReference type="ChEBI" id="CHEBI:68688"/>
        <dbReference type="ChEBI" id="CHEBI:456216"/>
        <dbReference type="EC" id="2.7.4.23"/>
    </reaction>
</comment>
<dbReference type="GO" id="GO:0033863">
    <property type="term" value="F:ribose 1,5-bisphosphate phosphokinase activity"/>
    <property type="evidence" value="ECO:0007669"/>
    <property type="project" value="UniProtKB-UniRule"/>
</dbReference>
<dbReference type="GO" id="GO:0005524">
    <property type="term" value="F:ATP binding"/>
    <property type="evidence" value="ECO:0007669"/>
    <property type="project" value="UniProtKB-KW"/>
</dbReference>
<reference evidence="8 9" key="1">
    <citation type="submission" date="2020-12" db="EMBL/GenBank/DDBJ databases">
        <authorList>
            <person name="Zheng R.K."/>
            <person name="Sun C.M."/>
        </authorList>
    </citation>
    <scope>NUCLEOTIDE SEQUENCE [LARGE SCALE GENOMIC DNA]</scope>
    <source>
        <strain evidence="8 9">ZRK001</strain>
    </source>
</reference>
<dbReference type="InterPro" id="IPR027417">
    <property type="entry name" value="P-loop_NTPase"/>
</dbReference>
<dbReference type="PANTHER" id="PTHR23117">
    <property type="entry name" value="GUANYLATE KINASE-RELATED"/>
    <property type="match status" value="1"/>
</dbReference>
<name>A0A7T7KLM4_9HYPH</name>
<evidence type="ECO:0000259" key="7">
    <source>
        <dbReference type="SMART" id="SM00072"/>
    </source>
</evidence>
<dbReference type="InterPro" id="IPR008145">
    <property type="entry name" value="GK/Ca_channel_bsu"/>
</dbReference>
<dbReference type="EMBL" id="CP066786">
    <property type="protein sequence ID" value="QQM30845.1"/>
    <property type="molecule type" value="Genomic_DNA"/>
</dbReference>
<dbReference type="SMART" id="SM00072">
    <property type="entry name" value="GuKc"/>
    <property type="match status" value="1"/>
</dbReference>
<proteinExistence type="inferred from homology"/>
<dbReference type="GO" id="GO:0005829">
    <property type="term" value="C:cytosol"/>
    <property type="evidence" value="ECO:0007669"/>
    <property type="project" value="TreeGrafter"/>
</dbReference>
<organism evidence="8 9">
    <name type="scientific">Martelella lutilitoris</name>
    <dbReference type="NCBI Taxonomy" id="2583532"/>
    <lineage>
        <taxon>Bacteria</taxon>
        <taxon>Pseudomonadati</taxon>
        <taxon>Pseudomonadota</taxon>
        <taxon>Alphaproteobacteria</taxon>
        <taxon>Hyphomicrobiales</taxon>
        <taxon>Aurantimonadaceae</taxon>
        <taxon>Martelella</taxon>
    </lineage>
</organism>
<keyword evidence="8" id="KW-0418">Kinase</keyword>
<evidence type="ECO:0000256" key="1">
    <source>
        <dbReference type="ARBA" id="ARBA00000373"/>
    </source>
</evidence>
<dbReference type="PANTHER" id="PTHR23117:SF8">
    <property type="entry name" value="RIBOSE 1,5-BISPHOSPHATE PHOSPHOKINASE PHNN"/>
    <property type="match status" value="1"/>
</dbReference>
<evidence type="ECO:0000256" key="4">
    <source>
        <dbReference type="ARBA" id="ARBA00022741"/>
    </source>
</evidence>
<keyword evidence="5 6" id="KW-0067">ATP-binding</keyword>
<evidence type="ECO:0000256" key="6">
    <source>
        <dbReference type="HAMAP-Rule" id="MF_00836"/>
    </source>
</evidence>
<gene>
    <name evidence="6 8" type="primary">phnN</name>
    <name evidence="8" type="ORF">JET14_01240</name>
</gene>
<evidence type="ECO:0000256" key="2">
    <source>
        <dbReference type="ARBA" id="ARBA00005069"/>
    </source>
</evidence>
<evidence type="ECO:0000256" key="5">
    <source>
        <dbReference type="ARBA" id="ARBA00022840"/>
    </source>
</evidence>
<dbReference type="Proteomes" id="UP000596083">
    <property type="component" value="Chromosome"/>
</dbReference>
<dbReference type="EC" id="2.7.4.23" evidence="6"/>
<dbReference type="HAMAP" id="MF_00836">
    <property type="entry name" value="PhnN"/>
    <property type="match status" value="1"/>
</dbReference>
<dbReference type="Gene3D" id="3.40.50.300">
    <property type="entry name" value="P-loop containing nucleotide triphosphate hydrolases"/>
    <property type="match status" value="1"/>
</dbReference>
<feature type="domain" description="Guanylate kinase/L-type calcium channel beta subunit" evidence="7">
    <location>
        <begin position="4"/>
        <end position="184"/>
    </location>
</feature>
<dbReference type="UniPathway" id="UPA00087">
    <property type="reaction ID" value="UER00175"/>
</dbReference>
<comment type="pathway">
    <text evidence="2 6">Metabolic intermediate biosynthesis; 5-phospho-alpha-D-ribose 1-diphosphate biosynthesis; 5-phospho-alpha-D-ribose 1-diphosphate from D-ribose 5-phosphate (route II): step 3/3.</text>
</comment>
<feature type="binding site" evidence="6">
    <location>
        <begin position="12"/>
        <end position="19"/>
    </location>
    <ligand>
        <name>ATP</name>
        <dbReference type="ChEBI" id="CHEBI:30616"/>
    </ligand>
</feature>
<comment type="function">
    <text evidence="6">Catalyzes the phosphorylation of ribose 1,5-bisphosphate to 5-phospho-D-ribosyl alpha-1-diphosphate (PRPP).</text>
</comment>
<dbReference type="KEGG" id="mlut:JET14_01240"/>
<sequence length="185" mass="19521">MGKAGRIIVVVGPSGAGKDSLIGYAKAAFSGHPNVRFVRRVITRPCDGTTEDHASMTPEAFAAAKAAGGFAVTWAAHGLEYGIPAEHRVLVESGGVAIANGSRPALSLFDKAFAAMTVVNVTARPEIRAERLQARGRESREQILERLARSTMDVHGDFDVVNIDNSGALEDAGEALVRVIRDSLA</sequence>
<evidence type="ECO:0000313" key="8">
    <source>
        <dbReference type="EMBL" id="QQM30845.1"/>
    </source>
</evidence>
<dbReference type="GO" id="GO:0019634">
    <property type="term" value="P:organic phosphonate metabolic process"/>
    <property type="evidence" value="ECO:0007669"/>
    <property type="project" value="UniProtKB-UniRule"/>
</dbReference>
<dbReference type="RefSeq" id="WP_200336450.1">
    <property type="nucleotide sequence ID" value="NZ_CP066786.1"/>
</dbReference>
<dbReference type="AlphaFoldDB" id="A0A7T7KLM4"/>
<keyword evidence="3 6" id="KW-0808">Transferase</keyword>
<dbReference type="InterPro" id="IPR012699">
    <property type="entry name" value="PhnN"/>
</dbReference>
<keyword evidence="4 6" id="KW-0547">Nucleotide-binding</keyword>